<name>I1YB73_CONTC</name>
<sequence length="74" mass="8178">TRCCPWDVCYHASCGCCRDSVLLLLTGSDAVLGQNAWKNVIAACSHQHPWHCAGRFYPRQRVLISHIIAPASLV</sequence>
<dbReference type="EMBL" id="JF510974">
    <property type="protein sequence ID" value="AFI99282.1"/>
    <property type="molecule type" value="Genomic_DNA"/>
</dbReference>
<evidence type="ECO:0000313" key="1">
    <source>
        <dbReference type="EMBL" id="AFI99282.1"/>
    </source>
</evidence>
<organism evidence="1">
    <name type="scientific">Conus terebra</name>
    <name type="common">Sea snail</name>
    <name type="synonym">Virgiconus terebra</name>
    <dbReference type="NCBI Taxonomy" id="89453"/>
    <lineage>
        <taxon>Eukaryota</taxon>
        <taxon>Metazoa</taxon>
        <taxon>Spiralia</taxon>
        <taxon>Lophotrochozoa</taxon>
        <taxon>Mollusca</taxon>
        <taxon>Gastropoda</taxon>
        <taxon>Caenogastropoda</taxon>
        <taxon>Neogastropoda</taxon>
        <taxon>Conoidea</taxon>
        <taxon>Conidae</taxon>
        <taxon>Conus</taxon>
        <taxon>Virgiconus</taxon>
    </lineage>
</organism>
<proteinExistence type="predicted"/>
<protein>
    <submittedName>
        <fullName evidence="1">M superfamily MLKM group conopeptide</fullName>
    </submittedName>
</protein>
<reference evidence="1" key="1">
    <citation type="journal article" date="2013" name="Toxicon">
        <title>Characterizing the evolution and functions of the M-superfamily conotoxins.</title>
        <authorList>
            <person name="Zhou M."/>
            <person name="Wang L."/>
            <person name="Wu Y."/>
            <person name="Zhu X."/>
            <person name="Feng Y."/>
            <person name="Chen Z."/>
            <person name="Li Y."/>
            <person name="Sun D."/>
            <person name="Ren Z."/>
            <person name="Xu A."/>
        </authorList>
    </citation>
    <scope>NUCLEOTIDE SEQUENCE</scope>
    <source>
        <strain evidence="1">Tr3-G01</strain>
    </source>
</reference>
<feature type="non-terminal residue" evidence="1">
    <location>
        <position position="1"/>
    </location>
</feature>
<dbReference type="AlphaFoldDB" id="I1YB73"/>
<accession>I1YB73</accession>